<sequence length="84" mass="9234">MDVAHRLEPVDSWRSGWSFGEVLAQFGTGSQWCVARWREWVSDVGVFGVQAGQVVELSLCLLLGEIAGDQPADSRRDGADNIGW</sequence>
<dbReference type="EMBL" id="FNOK01000009">
    <property type="protein sequence ID" value="SDX28428.1"/>
    <property type="molecule type" value="Genomic_DNA"/>
</dbReference>
<accession>A0A1H3AGH6</accession>
<dbReference type="AlphaFoldDB" id="A0A1H3AGH6"/>
<dbReference type="Proteomes" id="UP000199529">
    <property type="component" value="Unassembled WGS sequence"/>
</dbReference>
<reference evidence="2" key="1">
    <citation type="submission" date="2016-10" db="EMBL/GenBank/DDBJ databases">
        <authorList>
            <person name="Varghese N."/>
            <person name="Submissions S."/>
        </authorList>
    </citation>
    <scope>NUCLEOTIDE SEQUENCE [LARGE SCALE GENOMIC DNA]</scope>
    <source>
        <strain evidence="2">CGMCC 4.3530</strain>
    </source>
</reference>
<gene>
    <name evidence="1" type="ORF">SAMN05216215_1009110</name>
</gene>
<evidence type="ECO:0000313" key="1">
    <source>
        <dbReference type="EMBL" id="SDX28428.1"/>
    </source>
</evidence>
<keyword evidence="2" id="KW-1185">Reference proteome</keyword>
<protein>
    <submittedName>
        <fullName evidence="1">Uncharacterized protein</fullName>
    </submittedName>
</protein>
<organism evidence="1 2">
    <name type="scientific">Saccharopolyspora shandongensis</name>
    <dbReference type="NCBI Taxonomy" id="418495"/>
    <lineage>
        <taxon>Bacteria</taxon>
        <taxon>Bacillati</taxon>
        <taxon>Actinomycetota</taxon>
        <taxon>Actinomycetes</taxon>
        <taxon>Pseudonocardiales</taxon>
        <taxon>Pseudonocardiaceae</taxon>
        <taxon>Saccharopolyspora</taxon>
    </lineage>
</organism>
<evidence type="ECO:0000313" key="2">
    <source>
        <dbReference type="Proteomes" id="UP000199529"/>
    </source>
</evidence>
<proteinExistence type="predicted"/>
<name>A0A1H3AGH6_9PSEU</name>